<dbReference type="Pfam" id="PF02362">
    <property type="entry name" value="B3"/>
    <property type="match status" value="1"/>
</dbReference>
<keyword evidence="3 8" id="KW-0805">Transcription regulation</keyword>
<dbReference type="InterPro" id="IPR003340">
    <property type="entry name" value="B3_DNA-bd"/>
</dbReference>
<dbReference type="GO" id="GO:0005634">
    <property type="term" value="C:nucleus"/>
    <property type="evidence" value="ECO:0007669"/>
    <property type="project" value="UniProtKB-SubCell"/>
</dbReference>
<dbReference type="Gene3D" id="2.40.330.10">
    <property type="entry name" value="DNA-binding pseudobarrel domain"/>
    <property type="match status" value="1"/>
</dbReference>
<keyword evidence="4 8" id="KW-0238">DNA-binding</keyword>
<feature type="region of interest" description="Disordered" evidence="9">
    <location>
        <begin position="394"/>
        <end position="414"/>
    </location>
</feature>
<evidence type="ECO:0000256" key="3">
    <source>
        <dbReference type="ARBA" id="ARBA00023015"/>
    </source>
</evidence>
<dbReference type="Gene3D" id="3.10.20.90">
    <property type="entry name" value="Phosphatidylinositol 3-kinase Catalytic Subunit, Chain A, domain 1"/>
    <property type="match status" value="1"/>
</dbReference>
<keyword evidence="6 8" id="KW-0539">Nucleus</keyword>
<name>A0A1X9T683_9MONI</name>
<dbReference type="SUPFAM" id="SSF101936">
    <property type="entry name" value="DNA-binding pseudobarrel domain"/>
    <property type="match status" value="1"/>
</dbReference>
<feature type="compositionally biased region" description="Basic and acidic residues" evidence="9">
    <location>
        <begin position="624"/>
        <end position="633"/>
    </location>
</feature>
<dbReference type="InterPro" id="IPR015300">
    <property type="entry name" value="DNA-bd_pseudobarrel_sf"/>
</dbReference>
<dbReference type="CDD" id="cd10017">
    <property type="entry name" value="B3_DNA"/>
    <property type="match status" value="1"/>
</dbReference>
<dbReference type="GO" id="GO:0003677">
    <property type="term" value="F:DNA binding"/>
    <property type="evidence" value="ECO:0007669"/>
    <property type="project" value="UniProtKB-KW"/>
</dbReference>
<dbReference type="EMBL" id="KX784842">
    <property type="protein sequence ID" value="ARR29289.1"/>
    <property type="molecule type" value="mRNA"/>
</dbReference>
<dbReference type="SUPFAM" id="SSF54277">
    <property type="entry name" value="CAD &amp; PB1 domains"/>
    <property type="match status" value="1"/>
</dbReference>
<evidence type="ECO:0000259" key="11">
    <source>
        <dbReference type="PROSITE" id="PS51745"/>
    </source>
</evidence>
<accession>A0A1X9T683</accession>
<evidence type="ECO:0000256" key="1">
    <source>
        <dbReference type="ARBA" id="ARBA00004123"/>
    </source>
</evidence>
<dbReference type="GO" id="GO:0006355">
    <property type="term" value="P:regulation of DNA-templated transcription"/>
    <property type="evidence" value="ECO:0007669"/>
    <property type="project" value="InterPro"/>
</dbReference>
<reference evidence="12" key="1">
    <citation type="submission" date="2016-08" db="EMBL/GenBank/DDBJ databases">
        <title>ARF genes in ferns.</title>
        <authorList>
            <person name="Li G.-S."/>
        </authorList>
    </citation>
    <scope>NUCLEOTIDE SEQUENCE</scope>
    <source>
        <strain evidence="12">CgARF2d</strain>
    </source>
</reference>
<organism evidence="12">
    <name type="scientific">Cyrtomium guizhouense</name>
    <dbReference type="NCBI Taxonomy" id="306076"/>
    <lineage>
        <taxon>Eukaryota</taxon>
        <taxon>Viridiplantae</taxon>
        <taxon>Streptophyta</taxon>
        <taxon>Embryophyta</taxon>
        <taxon>Tracheophyta</taxon>
        <taxon>Polypodiopsida</taxon>
        <taxon>Polypodiidae</taxon>
        <taxon>Polypodiales</taxon>
        <taxon>Polypodiineae</taxon>
        <taxon>Dryopteridaceae</taxon>
        <taxon>Dryopteridoideae</taxon>
        <taxon>Cyrtomium</taxon>
    </lineage>
</organism>
<evidence type="ECO:0000256" key="6">
    <source>
        <dbReference type="ARBA" id="ARBA00023242"/>
    </source>
</evidence>
<feature type="compositionally biased region" description="Basic and acidic residues" evidence="9">
    <location>
        <begin position="642"/>
        <end position="660"/>
    </location>
</feature>
<dbReference type="InterPro" id="IPR010525">
    <property type="entry name" value="ARF_dom"/>
</dbReference>
<evidence type="ECO:0000256" key="5">
    <source>
        <dbReference type="ARBA" id="ARBA00023163"/>
    </source>
</evidence>
<sequence length="774" mass="85858">MNFFMQHLAASSTSHSSSEAAALARIPPFFFAGGSGPSHKADNASTDLFEELWQACAGSLVYVPRENERVWYFPQGHMEQVAASTQQKSCKQLPNSGLTSQILCRVVSRVLSAEADNDEVYAQISLLPELPGSLDMIENNNQEDSTTPQPRSSTRLFIKILTASDTSTHGGFSVLRKHAEECLPPLDMSQDPPTQNLVAKDLHGHEWSFRHTYRGHPRRHLLTTGWSVFVSQKKLLAGDAVIFLRGENNELRVGIRRAKRQQTAPQAVMSSQSMHMGVVATASHALGTRTMFTVFFKPRMSLSAFLVPLEKFSKALSVSLSVGMRFKMHFETEDASDRSFTGTITEIEDMDGSNWANSKWRSLKVNWDESNNERPERVSPWEIELCTSSPVVSPPLPPVRSKRQRPSHTTSTFITDFSGPGYSSIVLQGQEPLDMGINSFWRSPRNSNSLMQDTPHLHHHVHVQQPHQQLEGASGSSSVQFSNNRTAFYAPYASPREVEQNSSVASSSIYSDIGYSLNHRHSWPASSDDIPPSWRISSQPPWASSSREESVLATSHTLPPPLVQQQTPAHLPSLFSNIPSFPLGNSREQDTSVTVPAISTLPSPPPVVGDSGVRLFGISLTDKPNIKSPKDPDVPGFSSEGETFRHEQQQPHAQDSETPVKSEAIFEQEKLDYSMVDPRSTHSTRSCVKVIKKGSMVGRGIDLTRFEGYDSLLEELESMFNMKGELTNPEKGWQVAYSDREGDTMKVGDDPWPEFCGMVKKLYILSPEEMCGAG</sequence>
<comment type="subcellular location">
    <subcellularLocation>
        <location evidence="1 8">Nucleus</location>
    </subcellularLocation>
</comment>
<dbReference type="Pfam" id="PF02309">
    <property type="entry name" value="AUX_IAA"/>
    <property type="match status" value="1"/>
</dbReference>
<dbReference type="PANTHER" id="PTHR31384:SF1">
    <property type="entry name" value="AUXIN RESPONSE FACTOR 9"/>
    <property type="match status" value="1"/>
</dbReference>
<dbReference type="Gene3D" id="2.30.30.1040">
    <property type="match status" value="1"/>
</dbReference>
<comment type="subunit">
    <text evidence="8">Homodimers and heterodimers.</text>
</comment>
<comment type="function">
    <text evidence="8">Auxin response factors (ARFs) are transcriptional factors that bind specifically to the DNA sequence 5'-TGTCTC-3' found in the auxin-responsive promoter elements (AuxREs).</text>
</comment>
<dbReference type="PROSITE" id="PS51745">
    <property type="entry name" value="PB1"/>
    <property type="match status" value="1"/>
</dbReference>
<evidence type="ECO:0000313" key="12">
    <source>
        <dbReference type="EMBL" id="ARR29289.1"/>
    </source>
</evidence>
<dbReference type="GO" id="GO:0009734">
    <property type="term" value="P:auxin-activated signaling pathway"/>
    <property type="evidence" value="ECO:0007669"/>
    <property type="project" value="UniProtKB-KW"/>
</dbReference>
<evidence type="ECO:0000256" key="2">
    <source>
        <dbReference type="ARBA" id="ARBA00007853"/>
    </source>
</evidence>
<feature type="region of interest" description="Disordered" evidence="9">
    <location>
        <begin position="524"/>
        <end position="554"/>
    </location>
</feature>
<dbReference type="PROSITE" id="PS50863">
    <property type="entry name" value="B3"/>
    <property type="match status" value="1"/>
</dbReference>
<protein>
    <recommendedName>
        <fullName evidence="8">Auxin response factor</fullName>
    </recommendedName>
</protein>
<evidence type="ECO:0000256" key="9">
    <source>
        <dbReference type="SAM" id="MobiDB-lite"/>
    </source>
</evidence>
<comment type="similarity">
    <text evidence="2 8">Belongs to the ARF family.</text>
</comment>
<dbReference type="PANTHER" id="PTHR31384">
    <property type="entry name" value="AUXIN RESPONSE FACTOR 4-RELATED"/>
    <property type="match status" value="1"/>
</dbReference>
<evidence type="ECO:0000256" key="8">
    <source>
        <dbReference type="RuleBase" id="RU004561"/>
    </source>
</evidence>
<dbReference type="AlphaFoldDB" id="A0A1X9T683"/>
<feature type="compositionally biased region" description="Polar residues" evidence="9">
    <location>
        <begin position="535"/>
        <end position="545"/>
    </location>
</feature>
<evidence type="ECO:0000256" key="4">
    <source>
        <dbReference type="ARBA" id="ARBA00023125"/>
    </source>
</evidence>
<dbReference type="FunFam" id="2.40.330.10:FF:000001">
    <property type="entry name" value="Auxin response factor"/>
    <property type="match status" value="1"/>
</dbReference>
<dbReference type="InterPro" id="IPR044835">
    <property type="entry name" value="ARF_plant"/>
</dbReference>
<feature type="domain" description="TF-B3" evidence="10">
    <location>
        <begin position="157"/>
        <end position="259"/>
    </location>
</feature>
<gene>
    <name evidence="12" type="primary">ARF2</name>
</gene>
<feature type="region of interest" description="Disordered" evidence="9">
    <location>
        <begin position="622"/>
        <end position="660"/>
    </location>
</feature>
<evidence type="ECO:0000259" key="10">
    <source>
        <dbReference type="PROSITE" id="PS50863"/>
    </source>
</evidence>
<dbReference type="FunFam" id="2.30.30.1040:FF:000001">
    <property type="entry name" value="Auxin response factor"/>
    <property type="match status" value="1"/>
</dbReference>
<keyword evidence="7 8" id="KW-0927">Auxin signaling pathway</keyword>
<dbReference type="InterPro" id="IPR033389">
    <property type="entry name" value="AUX/IAA_dom"/>
</dbReference>
<dbReference type="SMART" id="SM01019">
    <property type="entry name" value="B3"/>
    <property type="match status" value="1"/>
</dbReference>
<proteinExistence type="evidence at transcript level"/>
<dbReference type="Pfam" id="PF06507">
    <property type="entry name" value="ARF_AD"/>
    <property type="match status" value="1"/>
</dbReference>
<keyword evidence="5 8" id="KW-0804">Transcription</keyword>
<evidence type="ECO:0000256" key="7">
    <source>
        <dbReference type="ARBA" id="ARBA00023294"/>
    </source>
</evidence>
<feature type="domain" description="PB1" evidence="11">
    <location>
        <begin position="685"/>
        <end position="769"/>
    </location>
</feature>
<dbReference type="InterPro" id="IPR053793">
    <property type="entry name" value="PB1-like"/>
</dbReference>